<evidence type="ECO:0000259" key="13">
    <source>
        <dbReference type="Pfam" id="PF00593"/>
    </source>
</evidence>
<evidence type="ECO:0000256" key="9">
    <source>
        <dbReference type="ARBA" id="ARBA00023237"/>
    </source>
</evidence>
<evidence type="ECO:0000256" key="8">
    <source>
        <dbReference type="ARBA" id="ARBA00023170"/>
    </source>
</evidence>
<feature type="signal peptide" evidence="12">
    <location>
        <begin position="1"/>
        <end position="21"/>
    </location>
</feature>
<keyword evidence="16" id="KW-1185">Reference proteome</keyword>
<dbReference type="Pfam" id="PF13715">
    <property type="entry name" value="CarbopepD_reg_2"/>
    <property type="match status" value="1"/>
</dbReference>
<dbReference type="RefSeq" id="WP_254089312.1">
    <property type="nucleotide sequence ID" value="NZ_JAHESC010000006.1"/>
</dbReference>
<gene>
    <name evidence="15" type="ORF">KK078_05860</name>
</gene>
<evidence type="ECO:0000256" key="2">
    <source>
        <dbReference type="ARBA" id="ARBA00022448"/>
    </source>
</evidence>
<accession>A0AAP2D647</accession>
<dbReference type="InterPro" id="IPR012910">
    <property type="entry name" value="Plug_dom"/>
</dbReference>
<keyword evidence="6 11" id="KW-0798">TonB box</keyword>
<keyword evidence="8 15" id="KW-0675">Receptor</keyword>
<dbReference type="Pfam" id="PF00593">
    <property type="entry name" value="TonB_dep_Rec_b-barrel"/>
    <property type="match status" value="1"/>
</dbReference>
<comment type="similarity">
    <text evidence="10 11">Belongs to the TonB-dependent receptor family.</text>
</comment>
<proteinExistence type="inferred from homology"/>
<organism evidence="15 16">
    <name type="scientific">Dawidia soli</name>
    <dbReference type="NCBI Taxonomy" id="2782352"/>
    <lineage>
        <taxon>Bacteria</taxon>
        <taxon>Pseudomonadati</taxon>
        <taxon>Bacteroidota</taxon>
        <taxon>Cytophagia</taxon>
        <taxon>Cytophagales</taxon>
        <taxon>Chryseotaleaceae</taxon>
        <taxon>Dawidia</taxon>
    </lineage>
</organism>
<reference evidence="15 16" key="1">
    <citation type="submission" date="2021-05" db="EMBL/GenBank/DDBJ databases">
        <title>A Polyphasic approach of four new species of the genus Ohtaekwangia: Ohtaekwangia histidinii sp. nov., Ohtaekwangia cretensis sp. nov., Ohtaekwangia indiensis sp. nov., Ohtaekwangia reichenbachii sp. nov. from diverse environment.</title>
        <authorList>
            <person name="Octaviana S."/>
        </authorList>
    </citation>
    <scope>NUCLEOTIDE SEQUENCE [LARGE SCALE GENOMIC DNA]</scope>
    <source>
        <strain evidence="15 16">PWU37</strain>
    </source>
</reference>
<dbReference type="Gene3D" id="2.40.170.20">
    <property type="entry name" value="TonB-dependent receptor, beta-barrel domain"/>
    <property type="match status" value="1"/>
</dbReference>
<feature type="domain" description="TonB-dependent receptor plug" evidence="14">
    <location>
        <begin position="148"/>
        <end position="220"/>
    </location>
</feature>
<dbReference type="InterPro" id="IPR008969">
    <property type="entry name" value="CarboxyPept-like_regulatory"/>
</dbReference>
<dbReference type="Proteomes" id="UP001319180">
    <property type="component" value="Unassembled WGS sequence"/>
</dbReference>
<dbReference type="SUPFAM" id="SSF56935">
    <property type="entry name" value="Porins"/>
    <property type="match status" value="1"/>
</dbReference>
<dbReference type="SUPFAM" id="SSF49464">
    <property type="entry name" value="Carboxypeptidase regulatory domain-like"/>
    <property type="match status" value="1"/>
</dbReference>
<evidence type="ECO:0000256" key="10">
    <source>
        <dbReference type="PROSITE-ProRule" id="PRU01360"/>
    </source>
</evidence>
<dbReference type="GO" id="GO:0009279">
    <property type="term" value="C:cell outer membrane"/>
    <property type="evidence" value="ECO:0007669"/>
    <property type="project" value="UniProtKB-SubCell"/>
</dbReference>
<evidence type="ECO:0000256" key="7">
    <source>
        <dbReference type="ARBA" id="ARBA00023136"/>
    </source>
</evidence>
<dbReference type="InterPro" id="IPR036942">
    <property type="entry name" value="Beta-barrel_TonB_sf"/>
</dbReference>
<protein>
    <submittedName>
        <fullName evidence="15">TonB-dependent receptor</fullName>
    </submittedName>
</protein>
<feature type="domain" description="TonB-dependent receptor-like beta-barrel" evidence="13">
    <location>
        <begin position="289"/>
        <end position="741"/>
    </location>
</feature>
<dbReference type="InterPro" id="IPR037066">
    <property type="entry name" value="Plug_dom_sf"/>
</dbReference>
<keyword evidence="9 10" id="KW-0998">Cell outer membrane</keyword>
<evidence type="ECO:0000313" key="15">
    <source>
        <dbReference type="EMBL" id="MBT1686071.1"/>
    </source>
</evidence>
<keyword evidence="7 10" id="KW-0472">Membrane</keyword>
<evidence type="ECO:0000256" key="4">
    <source>
        <dbReference type="ARBA" id="ARBA00022692"/>
    </source>
</evidence>
<dbReference type="PANTHER" id="PTHR30069">
    <property type="entry name" value="TONB-DEPENDENT OUTER MEMBRANE RECEPTOR"/>
    <property type="match status" value="1"/>
</dbReference>
<keyword evidence="5 12" id="KW-0732">Signal</keyword>
<dbReference type="PANTHER" id="PTHR30069:SF29">
    <property type="entry name" value="HEMOGLOBIN AND HEMOGLOBIN-HAPTOGLOBIN-BINDING PROTEIN 1-RELATED"/>
    <property type="match status" value="1"/>
</dbReference>
<keyword evidence="3 10" id="KW-1134">Transmembrane beta strand</keyword>
<feature type="chain" id="PRO_5042900412" evidence="12">
    <location>
        <begin position="22"/>
        <end position="785"/>
    </location>
</feature>
<dbReference type="InterPro" id="IPR039426">
    <property type="entry name" value="TonB-dep_rcpt-like"/>
</dbReference>
<dbReference type="Gene3D" id="2.170.130.10">
    <property type="entry name" value="TonB-dependent receptor, plug domain"/>
    <property type="match status" value="1"/>
</dbReference>
<dbReference type="Pfam" id="PF07715">
    <property type="entry name" value="Plug"/>
    <property type="match status" value="1"/>
</dbReference>
<evidence type="ECO:0000259" key="14">
    <source>
        <dbReference type="Pfam" id="PF07715"/>
    </source>
</evidence>
<dbReference type="AlphaFoldDB" id="A0AAP2D647"/>
<evidence type="ECO:0000256" key="5">
    <source>
        <dbReference type="ARBA" id="ARBA00022729"/>
    </source>
</evidence>
<keyword evidence="2 10" id="KW-0813">Transport</keyword>
<dbReference type="GO" id="GO:0044718">
    <property type="term" value="P:siderophore transmembrane transport"/>
    <property type="evidence" value="ECO:0007669"/>
    <property type="project" value="TreeGrafter"/>
</dbReference>
<dbReference type="GO" id="GO:0015344">
    <property type="term" value="F:siderophore uptake transmembrane transporter activity"/>
    <property type="evidence" value="ECO:0007669"/>
    <property type="project" value="TreeGrafter"/>
</dbReference>
<evidence type="ECO:0000256" key="12">
    <source>
        <dbReference type="SAM" id="SignalP"/>
    </source>
</evidence>
<evidence type="ECO:0000256" key="6">
    <source>
        <dbReference type="ARBA" id="ARBA00023077"/>
    </source>
</evidence>
<sequence>MNRTFVLLLFFGLVVTPALYAQTPARLSGFVYDETGSPLPGATVRIHRLGQATTAGERGQYELEVPAGTYYVAFSFIGYDRDSVQLDITNAHTYTIRLKTAATTMQEVTVSARPTDEQVTQTETGLVTLQKKDLENLPYLLGELDPIRIIQLMPGIQTAGEGSTGFYVRGGAVDQNLMQLDHTTVYNPSHLFGFFSVFNGGTIESIDLYKGGIPAYYGGRLSSITNISTRQGSPEKLKGEGSAGLIATGLLVEGPLGKRKKASFMVAARRTYVDLFASGLRRLGALKQDINYYFYDLNVNVDYSLGARDHLRLRAYTGQDDFRYNTSSTFKNTIDWRNTTGSLSWLHTYNDKLYSELMVNTSLYDMAFGASITTYAFDIKSDIRDWGLTYQFNRQSDKHTLAWGLTYTHHMLRPNNIYAFSEDVELSISPRIKLQGEEVAVFINDKIRFSDKLEVNAGLRLSGYRQLGPFDRYVEDENMQILDTLHYGRGKTIEQYGNLEPRLALRYSLSASSSVKLSYDKTYQYIHQAPLSSVSLPLDIWVPSSSTIKPQSADQLSAGYFRNFRDNQFETSVVLYYKTMQQQLEYREGVIIGYSKGYNFDDNFVFGKGLSYGSEFSIKKNGGRVHGQISYTLSHTTRRFDALNEGKSFTAKYDRLHDLSVLGNVVINPRWTVSCVFVYGTGNALNLPVARYIIQENVVNEYGERNAFRMPPYHRMDLAATYTVHKSDKFESSWIFSVYNVYNRRNPYYIYFETTGNLDDYELSTSIKQVSLFPVIPAVTYRLKF</sequence>
<evidence type="ECO:0000256" key="1">
    <source>
        <dbReference type="ARBA" id="ARBA00004571"/>
    </source>
</evidence>
<evidence type="ECO:0000256" key="3">
    <source>
        <dbReference type="ARBA" id="ARBA00022452"/>
    </source>
</evidence>
<evidence type="ECO:0000256" key="11">
    <source>
        <dbReference type="RuleBase" id="RU003357"/>
    </source>
</evidence>
<name>A0AAP2D647_9BACT</name>
<evidence type="ECO:0000313" key="16">
    <source>
        <dbReference type="Proteomes" id="UP001319180"/>
    </source>
</evidence>
<keyword evidence="4 10" id="KW-0812">Transmembrane</keyword>
<dbReference type="Gene3D" id="2.60.40.1120">
    <property type="entry name" value="Carboxypeptidase-like, regulatory domain"/>
    <property type="match status" value="1"/>
</dbReference>
<dbReference type="EMBL" id="JAHESC010000006">
    <property type="protein sequence ID" value="MBT1686071.1"/>
    <property type="molecule type" value="Genomic_DNA"/>
</dbReference>
<comment type="subcellular location">
    <subcellularLocation>
        <location evidence="1 10">Cell outer membrane</location>
        <topology evidence="1 10">Multi-pass membrane protein</topology>
    </subcellularLocation>
</comment>
<dbReference type="PROSITE" id="PS52016">
    <property type="entry name" value="TONB_DEPENDENT_REC_3"/>
    <property type="match status" value="1"/>
</dbReference>
<dbReference type="InterPro" id="IPR000531">
    <property type="entry name" value="Beta-barrel_TonB"/>
</dbReference>
<comment type="caution">
    <text evidence="15">The sequence shown here is derived from an EMBL/GenBank/DDBJ whole genome shotgun (WGS) entry which is preliminary data.</text>
</comment>